<dbReference type="EMBL" id="OGTP01000003">
    <property type="protein sequence ID" value="SPB14295.1"/>
    <property type="molecule type" value="Genomic_DNA"/>
</dbReference>
<protein>
    <submittedName>
        <fullName evidence="1">Pyridoxamine 5'-phosphate oxidase</fullName>
    </submittedName>
</protein>
<dbReference type="SUPFAM" id="SSF50475">
    <property type="entry name" value="FMN-binding split barrel"/>
    <property type="match status" value="1"/>
</dbReference>
<dbReference type="Proteomes" id="UP000238169">
    <property type="component" value="Unassembled WGS sequence"/>
</dbReference>
<accession>A0A2U3I2E8</accession>
<dbReference type="InterPro" id="IPR037119">
    <property type="entry name" value="Haem_oxidase_HugZ-like_sf"/>
</dbReference>
<keyword evidence="2" id="KW-1185">Reference proteome</keyword>
<name>A0A2U3I2E8_9BURK</name>
<dbReference type="AlphaFoldDB" id="A0A2U3I2E8"/>
<reference evidence="2" key="1">
    <citation type="submission" date="2018-01" db="EMBL/GenBank/DDBJ databases">
        <authorList>
            <person name="Peeters C."/>
        </authorList>
    </citation>
    <scope>NUCLEOTIDE SEQUENCE [LARGE SCALE GENOMIC DNA]</scope>
</reference>
<sequence length="103" mass="11493">MSVERMRYIGGFGAMGWLSGDELDSLPPVSAADESMLYEYCDAAALRQPNLRLLGVDRYGCDLLLTSTDTRNRFTFDYPKLTKGDLKAALIDCFERQGDISGR</sequence>
<gene>
    <name evidence="1" type="ORF">NOV72_01544</name>
</gene>
<organism evidence="1 2">
    <name type="scientific">Caballeronia novacaledonica</name>
    <dbReference type="NCBI Taxonomy" id="1544861"/>
    <lineage>
        <taxon>Bacteria</taxon>
        <taxon>Pseudomonadati</taxon>
        <taxon>Pseudomonadota</taxon>
        <taxon>Betaproteobacteria</taxon>
        <taxon>Burkholderiales</taxon>
        <taxon>Burkholderiaceae</taxon>
        <taxon>Caballeronia</taxon>
    </lineage>
</organism>
<evidence type="ECO:0000313" key="1">
    <source>
        <dbReference type="EMBL" id="SPB14295.1"/>
    </source>
</evidence>
<proteinExistence type="predicted"/>
<evidence type="ECO:0000313" key="2">
    <source>
        <dbReference type="Proteomes" id="UP000238169"/>
    </source>
</evidence>
<dbReference type="Gene3D" id="3.20.180.10">
    <property type="entry name" value="PNP-oxidase-like"/>
    <property type="match status" value="1"/>
</dbReference>